<gene>
    <name evidence="1" type="ORF">BJ122_102247</name>
</gene>
<dbReference type="EMBL" id="QJTI01000002">
    <property type="protein sequence ID" value="PYF05021.1"/>
    <property type="molecule type" value="Genomic_DNA"/>
</dbReference>
<protein>
    <submittedName>
        <fullName evidence="1">Uncharacterized protein</fullName>
    </submittedName>
</protein>
<evidence type="ECO:0000313" key="1">
    <source>
        <dbReference type="EMBL" id="PYF05021.1"/>
    </source>
</evidence>
<dbReference type="AlphaFoldDB" id="A0A318TJH0"/>
<organism evidence="1 2">
    <name type="scientific">Rhodopseudomonas faecalis</name>
    <dbReference type="NCBI Taxonomy" id="99655"/>
    <lineage>
        <taxon>Bacteria</taxon>
        <taxon>Pseudomonadati</taxon>
        <taxon>Pseudomonadota</taxon>
        <taxon>Alphaproteobacteria</taxon>
        <taxon>Hyphomicrobiales</taxon>
        <taxon>Nitrobacteraceae</taxon>
        <taxon>Rhodopseudomonas</taxon>
    </lineage>
</organism>
<dbReference type="Proteomes" id="UP000248148">
    <property type="component" value="Unassembled WGS sequence"/>
</dbReference>
<comment type="caution">
    <text evidence="1">The sequence shown here is derived from an EMBL/GenBank/DDBJ whole genome shotgun (WGS) entry which is preliminary data.</text>
</comment>
<proteinExistence type="predicted"/>
<evidence type="ECO:0000313" key="2">
    <source>
        <dbReference type="Proteomes" id="UP000248148"/>
    </source>
</evidence>
<keyword evidence="2" id="KW-1185">Reference proteome</keyword>
<name>A0A318TJH0_9BRAD</name>
<sequence length="68" mass="7581">MRFRVGDRVRYADAFCKDTSTTDAGERDMAARRGEVVRVFKSGALCDVDFGDQFIQFETGTPNLVLGD</sequence>
<accession>A0A318TJH0</accession>
<reference evidence="1 2" key="1">
    <citation type="submission" date="2018-06" db="EMBL/GenBank/DDBJ databases">
        <title>Genomic Encyclopedia of Archaeal and Bacterial Type Strains, Phase II (KMG-II): from individual species to whole genera.</title>
        <authorList>
            <person name="Goeker M."/>
        </authorList>
    </citation>
    <scope>NUCLEOTIDE SEQUENCE [LARGE SCALE GENOMIC DNA]</scope>
    <source>
        <strain evidence="1 2">JCM 11668</strain>
    </source>
</reference>